<protein>
    <recommendedName>
        <fullName evidence="3">CopG family transcriptional regulator</fullName>
    </recommendedName>
</protein>
<proteinExistence type="predicted"/>
<comment type="caution">
    <text evidence="1">The sequence shown here is derived from an EMBL/GenBank/DDBJ whole genome shotgun (WGS) entry which is preliminary data.</text>
</comment>
<evidence type="ECO:0000313" key="1">
    <source>
        <dbReference type="EMBL" id="GAA2722927.1"/>
    </source>
</evidence>
<dbReference type="EMBL" id="BAAATZ010000006">
    <property type="protein sequence ID" value="GAA2722927.1"/>
    <property type="molecule type" value="Genomic_DNA"/>
</dbReference>
<evidence type="ECO:0008006" key="3">
    <source>
        <dbReference type="Google" id="ProtNLM"/>
    </source>
</evidence>
<organism evidence="1 2">
    <name type="scientific">Actinocorallia aurantiaca</name>
    <dbReference type="NCBI Taxonomy" id="46204"/>
    <lineage>
        <taxon>Bacteria</taxon>
        <taxon>Bacillati</taxon>
        <taxon>Actinomycetota</taxon>
        <taxon>Actinomycetes</taxon>
        <taxon>Streptosporangiales</taxon>
        <taxon>Thermomonosporaceae</taxon>
        <taxon>Actinocorallia</taxon>
    </lineage>
</organism>
<dbReference type="RefSeq" id="WP_344449668.1">
    <property type="nucleotide sequence ID" value="NZ_BAAATZ010000006.1"/>
</dbReference>
<evidence type="ECO:0000313" key="2">
    <source>
        <dbReference type="Proteomes" id="UP001501842"/>
    </source>
</evidence>
<keyword evidence="2" id="KW-1185">Reference proteome</keyword>
<dbReference type="Proteomes" id="UP001501842">
    <property type="component" value="Unassembled WGS sequence"/>
</dbReference>
<accession>A0ABN3U251</accession>
<name>A0ABN3U251_9ACTN</name>
<gene>
    <name evidence="1" type="ORF">GCM10010439_16890</name>
</gene>
<sequence length="75" mass="8462">MSKAEASVRERITVNLTPKSVQALEALTGNTGDTKTDTINRALQLYEFLDRVTREGGKVYVQESESETLERVRFL</sequence>
<reference evidence="1 2" key="1">
    <citation type="journal article" date="2019" name="Int. J. Syst. Evol. Microbiol.">
        <title>The Global Catalogue of Microorganisms (GCM) 10K type strain sequencing project: providing services to taxonomists for standard genome sequencing and annotation.</title>
        <authorList>
            <consortium name="The Broad Institute Genomics Platform"/>
            <consortium name="The Broad Institute Genome Sequencing Center for Infectious Disease"/>
            <person name="Wu L."/>
            <person name="Ma J."/>
        </authorList>
    </citation>
    <scope>NUCLEOTIDE SEQUENCE [LARGE SCALE GENOMIC DNA]</scope>
    <source>
        <strain evidence="1 2">JCM 8201</strain>
    </source>
</reference>